<organism evidence="2 3">
    <name type="scientific">Psilocybe cyanescens</name>
    <dbReference type="NCBI Taxonomy" id="93625"/>
    <lineage>
        <taxon>Eukaryota</taxon>
        <taxon>Fungi</taxon>
        <taxon>Dikarya</taxon>
        <taxon>Basidiomycota</taxon>
        <taxon>Agaricomycotina</taxon>
        <taxon>Agaricomycetes</taxon>
        <taxon>Agaricomycetidae</taxon>
        <taxon>Agaricales</taxon>
        <taxon>Agaricineae</taxon>
        <taxon>Strophariaceae</taxon>
        <taxon>Psilocybe</taxon>
    </lineage>
</organism>
<dbReference type="AlphaFoldDB" id="A0A409VMW7"/>
<dbReference type="OrthoDB" id="10545066at2759"/>
<reference evidence="2 3" key="1">
    <citation type="journal article" date="2018" name="Evol. Lett.">
        <title>Horizontal gene cluster transfer increased hallucinogenic mushroom diversity.</title>
        <authorList>
            <person name="Reynolds H.T."/>
            <person name="Vijayakumar V."/>
            <person name="Gluck-Thaler E."/>
            <person name="Korotkin H.B."/>
            <person name="Matheny P.B."/>
            <person name="Slot J.C."/>
        </authorList>
    </citation>
    <scope>NUCLEOTIDE SEQUENCE [LARGE SCALE GENOMIC DNA]</scope>
    <source>
        <strain evidence="2 3">2631</strain>
    </source>
</reference>
<feature type="signal peptide" evidence="1">
    <location>
        <begin position="1"/>
        <end position="20"/>
    </location>
</feature>
<dbReference type="EMBL" id="NHYD01003972">
    <property type="protein sequence ID" value="PPQ67600.1"/>
    <property type="molecule type" value="Genomic_DNA"/>
</dbReference>
<comment type="caution">
    <text evidence="2">The sequence shown here is derived from an EMBL/GenBank/DDBJ whole genome shotgun (WGS) entry which is preliminary data.</text>
</comment>
<evidence type="ECO:0000313" key="2">
    <source>
        <dbReference type="EMBL" id="PPQ67600.1"/>
    </source>
</evidence>
<protein>
    <submittedName>
        <fullName evidence="2">Uncharacterized protein</fullName>
    </submittedName>
</protein>
<keyword evidence="1" id="KW-0732">Signal</keyword>
<sequence>MKFFIVIFIGLVTSASLAASAFIDPQIVNSQIINSQIVNSQLVDPYNSVKEQEQFDLCKSATQADGGQTFAAIRYGYSGQPFPVKYGECIPVRDESNNDIVASTVFCRSATCTVYKDRNCESVATPVSPLFPTLQGSMSYDVGTFADFAELLGASASCTQNML</sequence>
<dbReference type="InParanoid" id="A0A409VMW7"/>
<keyword evidence="3" id="KW-1185">Reference proteome</keyword>
<dbReference type="Proteomes" id="UP000283269">
    <property type="component" value="Unassembled WGS sequence"/>
</dbReference>
<name>A0A409VMW7_PSICY</name>
<evidence type="ECO:0000256" key="1">
    <source>
        <dbReference type="SAM" id="SignalP"/>
    </source>
</evidence>
<proteinExistence type="predicted"/>
<evidence type="ECO:0000313" key="3">
    <source>
        <dbReference type="Proteomes" id="UP000283269"/>
    </source>
</evidence>
<accession>A0A409VMW7</accession>
<gene>
    <name evidence="2" type="ORF">CVT25_012094</name>
</gene>
<feature type="chain" id="PRO_5019311960" evidence="1">
    <location>
        <begin position="21"/>
        <end position="163"/>
    </location>
</feature>